<dbReference type="GO" id="GO:0008654">
    <property type="term" value="P:phospholipid biosynthetic process"/>
    <property type="evidence" value="ECO:0007669"/>
    <property type="project" value="InterPro"/>
</dbReference>
<feature type="transmembrane region" description="Helical" evidence="3">
    <location>
        <begin position="238"/>
        <end position="257"/>
    </location>
</feature>
<dbReference type="InterPro" id="IPR000462">
    <property type="entry name" value="CDP-OH_P_trans"/>
</dbReference>
<evidence type="ECO:0000313" key="5">
    <source>
        <dbReference type="Proteomes" id="UP000028725"/>
    </source>
</evidence>
<accession>A0A085WPB5</accession>
<dbReference type="InterPro" id="IPR043130">
    <property type="entry name" value="CDP-OH_PTrfase_TM_dom"/>
</dbReference>
<gene>
    <name evidence="4" type="ORF">DB31_6503</name>
</gene>
<evidence type="ECO:0000256" key="3">
    <source>
        <dbReference type="SAM" id="Phobius"/>
    </source>
</evidence>
<dbReference type="InterPro" id="IPR014472">
    <property type="entry name" value="CHOPT"/>
</dbReference>
<organism evidence="4 5">
    <name type="scientific">Hyalangium minutum</name>
    <dbReference type="NCBI Taxonomy" id="394096"/>
    <lineage>
        <taxon>Bacteria</taxon>
        <taxon>Pseudomonadati</taxon>
        <taxon>Myxococcota</taxon>
        <taxon>Myxococcia</taxon>
        <taxon>Myxococcales</taxon>
        <taxon>Cystobacterineae</taxon>
        <taxon>Archangiaceae</taxon>
        <taxon>Hyalangium</taxon>
    </lineage>
</organism>
<reference evidence="4 5" key="1">
    <citation type="submission" date="2014-04" db="EMBL/GenBank/DDBJ databases">
        <title>Genome assembly of Hyalangium minutum DSM 14724.</title>
        <authorList>
            <person name="Sharma G."/>
            <person name="Subramanian S."/>
        </authorList>
    </citation>
    <scope>NUCLEOTIDE SEQUENCE [LARGE SCALE GENOMIC DNA]</scope>
    <source>
        <strain evidence="4 5">DSM 14724</strain>
    </source>
</reference>
<keyword evidence="3" id="KW-0812">Transmembrane</keyword>
<dbReference type="Gene3D" id="1.20.120.1760">
    <property type="match status" value="1"/>
</dbReference>
<dbReference type="RefSeq" id="WP_240486664.1">
    <property type="nucleotide sequence ID" value="NZ_JMCB01000004.1"/>
</dbReference>
<feature type="transmembrane region" description="Helical" evidence="3">
    <location>
        <begin position="203"/>
        <end position="226"/>
    </location>
</feature>
<dbReference type="STRING" id="394096.DB31_6503"/>
<dbReference type="AlphaFoldDB" id="A0A085WPB5"/>
<feature type="transmembrane region" description="Helical" evidence="3">
    <location>
        <begin position="176"/>
        <end position="197"/>
    </location>
</feature>
<protein>
    <recommendedName>
        <fullName evidence="6">CDP-alcohol phosphatidyltransferase</fullName>
    </recommendedName>
</protein>
<sequence>MSKQQARALEPHVLVLDSQQSYKRPEEDALIRFVRERCRSFAVRHLPYRLSPVVLGLPGLLLHLFLLAAVHTFERAQWMYALWVLCRVLHFCLDAMDGTQARRNGTQSTARHFWDHWVDVMNSAMAVLIVAQLGPRQGFVFLPYVLLTATGQLFFYLGLCRYYATGLMRDPYINHLWNYVFCLFLGLSVCLFGVSILEEPGFQLTYSLLSVVAFGAGFWSLVQDLALMSRSPLSSLRFYVRILLAPALILGLYLLWLRGWSDVFSARALVALAMGSLAVGVHARQLVNKPPAWLTAESVLFLLVLPLSLLPETLQPALRHGLLGVMAMALLISMYRYLREMISQYPEIGFPLLWLSSTHRVVHQHVSNKLAA</sequence>
<comment type="caution">
    <text evidence="4">The sequence shown here is derived from an EMBL/GenBank/DDBJ whole genome shotgun (WGS) entry which is preliminary data.</text>
</comment>
<evidence type="ECO:0000313" key="4">
    <source>
        <dbReference type="EMBL" id="KFE69528.1"/>
    </source>
</evidence>
<evidence type="ECO:0008006" key="6">
    <source>
        <dbReference type="Google" id="ProtNLM"/>
    </source>
</evidence>
<dbReference type="Proteomes" id="UP000028725">
    <property type="component" value="Unassembled WGS sequence"/>
</dbReference>
<dbReference type="PATRIC" id="fig|394096.3.peg.2604"/>
<dbReference type="GO" id="GO:0016020">
    <property type="term" value="C:membrane"/>
    <property type="evidence" value="ECO:0007669"/>
    <property type="project" value="UniProtKB-SubCell"/>
</dbReference>
<keyword evidence="3" id="KW-1133">Transmembrane helix</keyword>
<feature type="transmembrane region" description="Helical" evidence="3">
    <location>
        <begin position="78"/>
        <end position="96"/>
    </location>
</feature>
<keyword evidence="5" id="KW-1185">Reference proteome</keyword>
<dbReference type="GO" id="GO:0016780">
    <property type="term" value="F:phosphotransferase activity, for other substituted phosphate groups"/>
    <property type="evidence" value="ECO:0007669"/>
    <property type="project" value="InterPro"/>
</dbReference>
<comment type="subcellular location">
    <subcellularLocation>
        <location evidence="1">Membrane</location>
    </subcellularLocation>
</comment>
<keyword evidence="2 3" id="KW-0472">Membrane</keyword>
<evidence type="ECO:0000256" key="1">
    <source>
        <dbReference type="ARBA" id="ARBA00004370"/>
    </source>
</evidence>
<feature type="transmembrane region" description="Helical" evidence="3">
    <location>
        <begin position="53"/>
        <end position="72"/>
    </location>
</feature>
<dbReference type="EMBL" id="JMCB01000004">
    <property type="protein sequence ID" value="KFE69528.1"/>
    <property type="molecule type" value="Genomic_DNA"/>
</dbReference>
<dbReference type="Pfam" id="PF01066">
    <property type="entry name" value="CDP-OH_P_transf"/>
    <property type="match status" value="1"/>
</dbReference>
<evidence type="ECO:0000256" key="2">
    <source>
        <dbReference type="ARBA" id="ARBA00023136"/>
    </source>
</evidence>
<dbReference type="PANTHER" id="PTHR10414">
    <property type="entry name" value="ETHANOLAMINEPHOSPHOTRANSFERASE"/>
    <property type="match status" value="1"/>
</dbReference>
<dbReference type="PANTHER" id="PTHR10414:SF37">
    <property type="entry name" value="BB IN A BOXCAR, ISOFORM C"/>
    <property type="match status" value="1"/>
</dbReference>
<feature type="transmembrane region" description="Helical" evidence="3">
    <location>
        <begin position="263"/>
        <end position="281"/>
    </location>
</feature>
<feature type="transmembrane region" description="Helical" evidence="3">
    <location>
        <begin position="317"/>
        <end position="338"/>
    </location>
</feature>
<name>A0A085WPB5_9BACT</name>
<proteinExistence type="predicted"/>
<feature type="transmembrane region" description="Helical" evidence="3">
    <location>
        <begin position="141"/>
        <end position="164"/>
    </location>
</feature>